<evidence type="ECO:0000259" key="2">
    <source>
        <dbReference type="PROSITE" id="PS50222"/>
    </source>
</evidence>
<dbReference type="PROSITE" id="PS50222">
    <property type="entry name" value="EF_HAND_2"/>
    <property type="match status" value="1"/>
</dbReference>
<dbReference type="AlphaFoldDB" id="A0A9P1D0B1"/>
<dbReference type="InterPro" id="IPR002048">
    <property type="entry name" value="EF_hand_dom"/>
</dbReference>
<evidence type="ECO:0000256" key="1">
    <source>
        <dbReference type="SAM" id="MobiDB-lite"/>
    </source>
</evidence>
<proteinExistence type="predicted"/>
<dbReference type="Gene3D" id="1.10.238.10">
    <property type="entry name" value="EF-hand"/>
    <property type="match status" value="1"/>
</dbReference>
<reference evidence="3" key="1">
    <citation type="submission" date="2022-10" db="EMBL/GenBank/DDBJ databases">
        <authorList>
            <person name="Chen Y."/>
            <person name="Dougan E. K."/>
            <person name="Chan C."/>
            <person name="Rhodes N."/>
            <person name="Thang M."/>
        </authorList>
    </citation>
    <scope>NUCLEOTIDE SEQUENCE</scope>
</reference>
<dbReference type="InterPro" id="IPR011992">
    <property type="entry name" value="EF-hand-dom_pair"/>
</dbReference>
<feature type="region of interest" description="Disordered" evidence="1">
    <location>
        <begin position="333"/>
        <end position="352"/>
    </location>
</feature>
<dbReference type="OrthoDB" id="407992at2759"/>
<comment type="caution">
    <text evidence="3">The sequence shown here is derived from an EMBL/GenBank/DDBJ whole genome shotgun (WGS) entry which is preliminary data.</text>
</comment>
<protein>
    <submittedName>
        <fullName evidence="4">EF-hand domain-containing protein</fullName>
    </submittedName>
</protein>
<organism evidence="3">
    <name type="scientific">Cladocopium goreaui</name>
    <dbReference type="NCBI Taxonomy" id="2562237"/>
    <lineage>
        <taxon>Eukaryota</taxon>
        <taxon>Sar</taxon>
        <taxon>Alveolata</taxon>
        <taxon>Dinophyceae</taxon>
        <taxon>Suessiales</taxon>
        <taxon>Symbiodiniaceae</taxon>
        <taxon>Cladocopium</taxon>
    </lineage>
</organism>
<evidence type="ECO:0000313" key="4">
    <source>
        <dbReference type="EMBL" id="CAL4787599.1"/>
    </source>
</evidence>
<dbReference type="EMBL" id="CAMXCT030002768">
    <property type="protein sequence ID" value="CAL4787599.1"/>
    <property type="molecule type" value="Genomic_DNA"/>
</dbReference>
<reference evidence="4 5" key="2">
    <citation type="submission" date="2024-05" db="EMBL/GenBank/DDBJ databases">
        <authorList>
            <person name="Chen Y."/>
            <person name="Shah S."/>
            <person name="Dougan E. K."/>
            <person name="Thang M."/>
            <person name="Chan C."/>
        </authorList>
    </citation>
    <scope>NUCLEOTIDE SEQUENCE [LARGE SCALE GENOMIC DNA]</scope>
</reference>
<dbReference type="GO" id="GO:0005509">
    <property type="term" value="F:calcium ion binding"/>
    <property type="evidence" value="ECO:0007669"/>
    <property type="project" value="InterPro"/>
</dbReference>
<dbReference type="SUPFAM" id="SSF47473">
    <property type="entry name" value="EF-hand"/>
    <property type="match status" value="1"/>
</dbReference>
<dbReference type="EMBL" id="CAMXCT010002768">
    <property type="protein sequence ID" value="CAI4000287.1"/>
    <property type="molecule type" value="Genomic_DNA"/>
</dbReference>
<feature type="domain" description="EF-hand" evidence="2">
    <location>
        <begin position="30"/>
        <end position="58"/>
    </location>
</feature>
<accession>A0A9P1D0B1</accession>
<name>A0A9P1D0B1_9DINO</name>
<evidence type="ECO:0000313" key="5">
    <source>
        <dbReference type="Proteomes" id="UP001152797"/>
    </source>
</evidence>
<keyword evidence="5" id="KW-1185">Reference proteome</keyword>
<evidence type="ECO:0000313" key="3">
    <source>
        <dbReference type="EMBL" id="CAI4000287.1"/>
    </source>
</evidence>
<dbReference type="Proteomes" id="UP001152797">
    <property type="component" value="Unassembled WGS sequence"/>
</dbReference>
<gene>
    <name evidence="3" type="ORF">C1SCF055_LOCUS26415</name>
</gene>
<dbReference type="EMBL" id="CAMXCT020002768">
    <property type="protein sequence ID" value="CAL1153662.1"/>
    <property type="molecule type" value="Genomic_DNA"/>
</dbReference>
<sequence length="352" mass="38771">MWPADKVACYWDEVEKRLKSEQYIDHVRSKMFVQVDQDQDGRVSFEEAKALICKSLSCAADLTKAPGPTRDEVRLAFDAHDTLVEGRGRMGVEEFVNLARAWAAASEVRKKFLGSVFQESLENCAHRLRSAANRLSAPDQWILFVSPFAVDAAAVDLGFVQALRTALLRRHPEGPEAMAAGSAARGEDGRPAWTARSIKYRFYKVQYRYLAHGTLQGPLTPEDGAWTCLLGDASSGTRLYRPGVLQALLKKTVALDVATLMVELDLLAKPGHRRGALAMVKVMIINHYCYYYGVVVDDAAGDVGIASSPESVVAQVGRFSAWTKAPSFKLRKAPATKRPRSLRPLGSNGCLR</sequence>